<dbReference type="Proteomes" id="UP001157439">
    <property type="component" value="Unassembled WGS sequence"/>
</dbReference>
<protein>
    <recommendedName>
        <fullName evidence="4">Photosynthesis system II assembly factor Ycf48/Hcf136-like domain-containing protein</fullName>
    </recommendedName>
</protein>
<organism evidence="2 3">
    <name type="scientific">Paraferrimonas haliotis</name>
    <dbReference type="NCBI Taxonomy" id="2013866"/>
    <lineage>
        <taxon>Bacteria</taxon>
        <taxon>Pseudomonadati</taxon>
        <taxon>Pseudomonadota</taxon>
        <taxon>Gammaproteobacteria</taxon>
        <taxon>Alteromonadales</taxon>
        <taxon>Ferrimonadaceae</taxon>
        <taxon>Paraferrimonas</taxon>
    </lineage>
</organism>
<proteinExistence type="predicted"/>
<evidence type="ECO:0000313" key="3">
    <source>
        <dbReference type="Proteomes" id="UP001157439"/>
    </source>
</evidence>
<feature type="chain" id="PRO_5041273285" description="Photosynthesis system II assembly factor Ycf48/Hcf136-like domain-containing protein" evidence="1">
    <location>
        <begin position="19"/>
        <end position="333"/>
    </location>
</feature>
<keyword evidence="1" id="KW-0732">Signal</keyword>
<name>A0AA37U1I8_9GAMM</name>
<dbReference type="PANTHER" id="PTHR47199:SF2">
    <property type="entry name" value="PHOTOSYSTEM II STABILITY_ASSEMBLY FACTOR HCF136, CHLOROPLASTIC"/>
    <property type="match status" value="1"/>
</dbReference>
<dbReference type="EMBL" id="BSPO01000003">
    <property type="protein sequence ID" value="GLS84626.1"/>
    <property type="molecule type" value="Genomic_DNA"/>
</dbReference>
<dbReference type="Gene3D" id="2.130.10.10">
    <property type="entry name" value="YVTN repeat-like/Quinoprotein amine dehydrogenase"/>
    <property type="match status" value="2"/>
</dbReference>
<evidence type="ECO:0008006" key="4">
    <source>
        <dbReference type="Google" id="ProtNLM"/>
    </source>
</evidence>
<dbReference type="PANTHER" id="PTHR47199">
    <property type="entry name" value="PHOTOSYSTEM II STABILITY/ASSEMBLY FACTOR HCF136, CHLOROPLASTIC"/>
    <property type="match status" value="1"/>
</dbReference>
<sequence length="333" mass="36617">MRYSFISSLAFFSGIAVASQTIEPVPSQIMPLAKSSLTLSVDACNGHYLAVGQHGQILNSEHQWQQMPSPTRSLLTKVVCQQKNALAVGHDASILSSNDGGNSWQLRHFDPQIETPLLDVLMLSETQGIAVGAYGMFYRSNDGGQNWQYEFRDDLLYIEDKEYLDDIRLESEEDYLFERAAILPHFNSLTRLSDGKVVIAGEMGFVGISDDNASAFERIEAPYQGSWFSVVEHSDGWIYFGGLRGNLYRSNATFDQWQRIDIGVEASINQLLTTDKGQLLAVTNGGSVLSITAAGEVTQLAEFTGEDLVSITQGKDGSLWLAGSHGVHPLLIK</sequence>
<reference evidence="2 3" key="1">
    <citation type="journal article" date="2014" name="Int. J. Syst. Evol. Microbiol.">
        <title>Complete genome sequence of Corynebacterium casei LMG S-19264T (=DSM 44701T), isolated from a smear-ripened cheese.</title>
        <authorList>
            <consortium name="US DOE Joint Genome Institute (JGI-PGF)"/>
            <person name="Walter F."/>
            <person name="Albersmeier A."/>
            <person name="Kalinowski J."/>
            <person name="Ruckert C."/>
        </authorList>
    </citation>
    <scope>NUCLEOTIDE SEQUENCE [LARGE SCALE GENOMIC DNA]</scope>
    <source>
        <strain evidence="2 3">NBRC 112785</strain>
    </source>
</reference>
<accession>A0AA37U1I8</accession>
<dbReference type="InterPro" id="IPR036278">
    <property type="entry name" value="Sialidase_sf"/>
</dbReference>
<evidence type="ECO:0000256" key="1">
    <source>
        <dbReference type="SAM" id="SignalP"/>
    </source>
</evidence>
<comment type="caution">
    <text evidence="2">The sequence shown here is derived from an EMBL/GenBank/DDBJ whole genome shotgun (WGS) entry which is preliminary data.</text>
</comment>
<keyword evidence="3" id="KW-1185">Reference proteome</keyword>
<feature type="signal peptide" evidence="1">
    <location>
        <begin position="1"/>
        <end position="18"/>
    </location>
</feature>
<gene>
    <name evidence="2" type="ORF">GCM10007894_26030</name>
</gene>
<dbReference type="AlphaFoldDB" id="A0AA37U1I8"/>
<dbReference type="SUPFAM" id="SSF50939">
    <property type="entry name" value="Sialidases"/>
    <property type="match status" value="1"/>
</dbReference>
<dbReference type="RefSeq" id="WP_143812008.1">
    <property type="nucleotide sequence ID" value="NZ_BSPO01000003.1"/>
</dbReference>
<dbReference type="InterPro" id="IPR015943">
    <property type="entry name" value="WD40/YVTN_repeat-like_dom_sf"/>
</dbReference>
<evidence type="ECO:0000313" key="2">
    <source>
        <dbReference type="EMBL" id="GLS84626.1"/>
    </source>
</evidence>